<feature type="region of interest" description="Disordered" evidence="1">
    <location>
        <begin position="1"/>
        <end position="21"/>
    </location>
</feature>
<organism evidence="3 4">
    <name type="scientific">Candidatus Sulfotelmatobacter kueseliae</name>
    <dbReference type="NCBI Taxonomy" id="2042962"/>
    <lineage>
        <taxon>Bacteria</taxon>
        <taxon>Pseudomonadati</taxon>
        <taxon>Acidobacteriota</taxon>
        <taxon>Terriglobia</taxon>
        <taxon>Terriglobales</taxon>
        <taxon>Candidatus Korobacteraceae</taxon>
        <taxon>Candidatus Sulfotelmatobacter</taxon>
    </lineage>
</organism>
<evidence type="ECO:0000256" key="2">
    <source>
        <dbReference type="SAM" id="Phobius"/>
    </source>
</evidence>
<feature type="transmembrane region" description="Helical" evidence="2">
    <location>
        <begin position="31"/>
        <end position="53"/>
    </location>
</feature>
<dbReference type="EMBL" id="OMOD01000197">
    <property type="protein sequence ID" value="SPF49994.1"/>
    <property type="molecule type" value="Genomic_DNA"/>
</dbReference>
<evidence type="ECO:0000313" key="3">
    <source>
        <dbReference type="EMBL" id="SPF49994.1"/>
    </source>
</evidence>
<evidence type="ECO:0000256" key="1">
    <source>
        <dbReference type="SAM" id="MobiDB-lite"/>
    </source>
</evidence>
<sequence length="56" mass="6010">MWGRVEPVLSEAEGTRPGRAKLGGRRRTRQLLTAGGTSALGLAVEFVCLMSRLPSL</sequence>
<keyword evidence="2" id="KW-0812">Transmembrane</keyword>
<reference evidence="4" key="1">
    <citation type="submission" date="2018-02" db="EMBL/GenBank/DDBJ databases">
        <authorList>
            <person name="Hausmann B."/>
        </authorList>
    </citation>
    <scope>NUCLEOTIDE SEQUENCE [LARGE SCALE GENOMIC DNA]</scope>
    <source>
        <strain evidence="4">Peat soil MAG SbA1</strain>
    </source>
</reference>
<gene>
    <name evidence="3" type="ORF">SBA1_980006</name>
</gene>
<keyword evidence="2" id="KW-0472">Membrane</keyword>
<dbReference type="Proteomes" id="UP000238701">
    <property type="component" value="Unassembled WGS sequence"/>
</dbReference>
<protein>
    <submittedName>
        <fullName evidence="3">Uncharacterized protein</fullName>
    </submittedName>
</protein>
<accession>A0A2U3LDI9</accession>
<dbReference type="AlphaFoldDB" id="A0A2U3LDI9"/>
<keyword evidence="2" id="KW-1133">Transmembrane helix</keyword>
<evidence type="ECO:0000313" key="4">
    <source>
        <dbReference type="Proteomes" id="UP000238701"/>
    </source>
</evidence>
<proteinExistence type="predicted"/>
<name>A0A2U3LDI9_9BACT</name>